<reference evidence="1" key="1">
    <citation type="submission" date="2015-06" db="UniProtKB">
        <authorList>
            <consortium name="EnsemblPlants"/>
        </authorList>
    </citation>
    <scope>IDENTIFICATION</scope>
</reference>
<accession>M8AH38</accession>
<name>M8AH38_AEGTA</name>
<evidence type="ECO:0000313" key="1">
    <source>
        <dbReference type="EnsemblPlants" id="EMT03781"/>
    </source>
</evidence>
<sequence>MGIQRYDPLQPAVGGAAYNDAAQLGAATGGLAGAACLHPAALLDDELQPFSLEVHPGRGGMHPMANADDKKQP</sequence>
<dbReference type="AlphaFoldDB" id="M8AH38"/>
<protein>
    <submittedName>
        <fullName evidence="1">Uncharacterized protein</fullName>
    </submittedName>
</protein>
<dbReference type="EnsemblPlants" id="EMT03781">
    <property type="protein sequence ID" value="EMT03781"/>
    <property type="gene ID" value="F775_43665"/>
</dbReference>
<organism evidence="1">
    <name type="scientific">Aegilops tauschii</name>
    <name type="common">Tausch's goatgrass</name>
    <name type="synonym">Aegilops squarrosa</name>
    <dbReference type="NCBI Taxonomy" id="37682"/>
    <lineage>
        <taxon>Eukaryota</taxon>
        <taxon>Viridiplantae</taxon>
        <taxon>Streptophyta</taxon>
        <taxon>Embryophyta</taxon>
        <taxon>Tracheophyta</taxon>
        <taxon>Spermatophyta</taxon>
        <taxon>Magnoliopsida</taxon>
        <taxon>Liliopsida</taxon>
        <taxon>Poales</taxon>
        <taxon>Poaceae</taxon>
        <taxon>BOP clade</taxon>
        <taxon>Pooideae</taxon>
        <taxon>Triticodae</taxon>
        <taxon>Triticeae</taxon>
        <taxon>Triticinae</taxon>
        <taxon>Aegilops</taxon>
    </lineage>
</organism>
<proteinExistence type="predicted"/>